<gene>
    <name evidence="1" type="ORF">GGX14DRAFT_453339</name>
</gene>
<dbReference type="AlphaFoldDB" id="A0AAD6VK28"/>
<dbReference type="Proteomes" id="UP001219525">
    <property type="component" value="Unassembled WGS sequence"/>
</dbReference>
<comment type="caution">
    <text evidence="1">The sequence shown here is derived from an EMBL/GenBank/DDBJ whole genome shotgun (WGS) entry which is preliminary data.</text>
</comment>
<organism evidence="1 2">
    <name type="scientific">Mycena pura</name>
    <dbReference type="NCBI Taxonomy" id="153505"/>
    <lineage>
        <taxon>Eukaryota</taxon>
        <taxon>Fungi</taxon>
        <taxon>Dikarya</taxon>
        <taxon>Basidiomycota</taxon>
        <taxon>Agaricomycotina</taxon>
        <taxon>Agaricomycetes</taxon>
        <taxon>Agaricomycetidae</taxon>
        <taxon>Agaricales</taxon>
        <taxon>Marasmiineae</taxon>
        <taxon>Mycenaceae</taxon>
        <taxon>Mycena</taxon>
    </lineage>
</organism>
<dbReference type="EMBL" id="JARJCW010000031">
    <property type="protein sequence ID" value="KAJ7209239.1"/>
    <property type="molecule type" value="Genomic_DNA"/>
</dbReference>
<keyword evidence="2" id="KW-1185">Reference proteome</keyword>
<name>A0AAD6VK28_9AGAR</name>
<feature type="non-terminal residue" evidence="1">
    <location>
        <position position="109"/>
    </location>
</feature>
<sequence length="109" mass="11705">MTLAVCSGLPFDVVLGQDWLLPCRESRPHATFLLSAGPVCLGALSSPAIENVSMDIDDDGLASGAFSDSAFIVLFLWRIGFVPLPVDVFVHMSLVHVPVSPHAMTLIRE</sequence>
<evidence type="ECO:0000313" key="1">
    <source>
        <dbReference type="EMBL" id="KAJ7209239.1"/>
    </source>
</evidence>
<reference evidence="1" key="1">
    <citation type="submission" date="2023-03" db="EMBL/GenBank/DDBJ databases">
        <title>Massive genome expansion in bonnet fungi (Mycena s.s.) driven by repeated elements and novel gene families across ecological guilds.</title>
        <authorList>
            <consortium name="Lawrence Berkeley National Laboratory"/>
            <person name="Harder C.B."/>
            <person name="Miyauchi S."/>
            <person name="Viragh M."/>
            <person name="Kuo A."/>
            <person name="Thoen E."/>
            <person name="Andreopoulos B."/>
            <person name="Lu D."/>
            <person name="Skrede I."/>
            <person name="Drula E."/>
            <person name="Henrissat B."/>
            <person name="Morin E."/>
            <person name="Kohler A."/>
            <person name="Barry K."/>
            <person name="LaButti K."/>
            <person name="Morin E."/>
            <person name="Salamov A."/>
            <person name="Lipzen A."/>
            <person name="Mereny Z."/>
            <person name="Hegedus B."/>
            <person name="Baldrian P."/>
            <person name="Stursova M."/>
            <person name="Weitz H."/>
            <person name="Taylor A."/>
            <person name="Grigoriev I.V."/>
            <person name="Nagy L.G."/>
            <person name="Martin F."/>
            <person name="Kauserud H."/>
        </authorList>
    </citation>
    <scope>NUCLEOTIDE SEQUENCE</scope>
    <source>
        <strain evidence="1">9144</strain>
    </source>
</reference>
<evidence type="ECO:0000313" key="2">
    <source>
        <dbReference type="Proteomes" id="UP001219525"/>
    </source>
</evidence>
<accession>A0AAD6VK28</accession>
<proteinExistence type="predicted"/>
<protein>
    <submittedName>
        <fullName evidence="1">Uncharacterized protein</fullName>
    </submittedName>
</protein>